<sequence>MSEQPRRTKFDVKREATRADLLELGAARFPIAGYVATSVDDVVRGTGHTKGAVYFHFGSKEGYFLEVMRFRGSLMESWWGNFAGRSFASINEGLEAATGWLGVGEGLPDTAMLSEFRFAMRDKPEMLEALTELYGQWIDNLAVFVTILTEQGLVRTDRSVRELAESMYHVTDGYVLHGAVFGSSLALLRNDLIRVLQP</sequence>
<keyword evidence="3" id="KW-0804">Transcription</keyword>
<dbReference type="EMBL" id="JAUHPV010000001">
    <property type="protein sequence ID" value="MDN4471741.1"/>
    <property type="molecule type" value="Genomic_DNA"/>
</dbReference>
<comment type="caution">
    <text evidence="6">The sequence shown here is derived from an EMBL/GenBank/DDBJ whole genome shotgun (WGS) entry which is preliminary data.</text>
</comment>
<keyword evidence="7" id="KW-1185">Reference proteome</keyword>
<dbReference type="PANTHER" id="PTHR47506">
    <property type="entry name" value="TRANSCRIPTIONAL REGULATORY PROTEIN"/>
    <property type="match status" value="1"/>
</dbReference>
<keyword evidence="1" id="KW-0805">Transcription regulation</keyword>
<dbReference type="Proteomes" id="UP001172738">
    <property type="component" value="Unassembled WGS sequence"/>
</dbReference>
<dbReference type="SUPFAM" id="SSF48498">
    <property type="entry name" value="Tetracyclin repressor-like, C-terminal domain"/>
    <property type="match status" value="1"/>
</dbReference>
<dbReference type="InterPro" id="IPR036271">
    <property type="entry name" value="Tet_transcr_reg_TetR-rel_C_sf"/>
</dbReference>
<evidence type="ECO:0000313" key="7">
    <source>
        <dbReference type="Proteomes" id="UP001172738"/>
    </source>
</evidence>
<dbReference type="PANTHER" id="PTHR47506:SF1">
    <property type="entry name" value="HTH-TYPE TRANSCRIPTIONAL REGULATOR YJDC"/>
    <property type="match status" value="1"/>
</dbReference>
<evidence type="ECO:0000259" key="5">
    <source>
        <dbReference type="PROSITE" id="PS50977"/>
    </source>
</evidence>
<dbReference type="InterPro" id="IPR009057">
    <property type="entry name" value="Homeodomain-like_sf"/>
</dbReference>
<dbReference type="SUPFAM" id="SSF46689">
    <property type="entry name" value="Homeodomain-like"/>
    <property type="match status" value="1"/>
</dbReference>
<accession>A0ABT8FXW4</accession>
<dbReference type="InterPro" id="IPR001647">
    <property type="entry name" value="HTH_TetR"/>
</dbReference>
<evidence type="ECO:0000313" key="6">
    <source>
        <dbReference type="EMBL" id="MDN4471741.1"/>
    </source>
</evidence>
<gene>
    <name evidence="6" type="ORF">QQX04_01895</name>
</gene>
<dbReference type="Pfam" id="PF00440">
    <property type="entry name" value="TetR_N"/>
    <property type="match status" value="1"/>
</dbReference>
<dbReference type="RefSeq" id="WP_301125656.1">
    <property type="nucleotide sequence ID" value="NZ_JAUHPV010000001.1"/>
</dbReference>
<proteinExistence type="predicted"/>
<keyword evidence="2 4" id="KW-0238">DNA-binding</keyword>
<feature type="domain" description="HTH tetR-type" evidence="5">
    <location>
        <begin position="15"/>
        <end position="75"/>
    </location>
</feature>
<evidence type="ECO:0000256" key="4">
    <source>
        <dbReference type="PROSITE-ProRule" id="PRU00335"/>
    </source>
</evidence>
<organism evidence="6 7">
    <name type="scientific">Demequina zhanjiangensis</name>
    <dbReference type="NCBI Taxonomy" id="3051659"/>
    <lineage>
        <taxon>Bacteria</taxon>
        <taxon>Bacillati</taxon>
        <taxon>Actinomycetota</taxon>
        <taxon>Actinomycetes</taxon>
        <taxon>Micrococcales</taxon>
        <taxon>Demequinaceae</taxon>
        <taxon>Demequina</taxon>
    </lineage>
</organism>
<reference evidence="6" key="1">
    <citation type="submission" date="2023-06" db="EMBL/GenBank/DDBJ databases">
        <title>SYSU T00b26.</title>
        <authorList>
            <person name="Gao L."/>
            <person name="Fang B.-Z."/>
            <person name="Li W.-J."/>
        </authorList>
    </citation>
    <scope>NUCLEOTIDE SEQUENCE</scope>
    <source>
        <strain evidence="6">SYSU T00b26</strain>
    </source>
</reference>
<evidence type="ECO:0000256" key="3">
    <source>
        <dbReference type="ARBA" id="ARBA00023163"/>
    </source>
</evidence>
<evidence type="ECO:0000256" key="1">
    <source>
        <dbReference type="ARBA" id="ARBA00023015"/>
    </source>
</evidence>
<name>A0ABT8FXW4_9MICO</name>
<protein>
    <submittedName>
        <fullName evidence="6">TetR/AcrR family transcriptional regulator</fullName>
    </submittedName>
</protein>
<dbReference type="Gene3D" id="1.10.357.10">
    <property type="entry name" value="Tetracycline Repressor, domain 2"/>
    <property type="match status" value="1"/>
</dbReference>
<feature type="DNA-binding region" description="H-T-H motif" evidence="4">
    <location>
        <begin position="38"/>
        <end position="57"/>
    </location>
</feature>
<dbReference type="PROSITE" id="PS50977">
    <property type="entry name" value="HTH_TETR_2"/>
    <property type="match status" value="1"/>
</dbReference>
<evidence type="ECO:0000256" key="2">
    <source>
        <dbReference type="ARBA" id="ARBA00023125"/>
    </source>
</evidence>